<reference evidence="9" key="1">
    <citation type="journal article" date="2020" name="Cell">
        <title>Large-Scale Comparative Analyses of Tick Genomes Elucidate Their Genetic Diversity and Vector Capacities.</title>
        <authorList>
            <consortium name="Tick Genome and Microbiome Consortium (TIGMIC)"/>
            <person name="Jia N."/>
            <person name="Wang J."/>
            <person name="Shi W."/>
            <person name="Du L."/>
            <person name="Sun Y."/>
            <person name="Zhan W."/>
            <person name="Jiang J.F."/>
            <person name="Wang Q."/>
            <person name="Zhang B."/>
            <person name="Ji P."/>
            <person name="Bell-Sakyi L."/>
            <person name="Cui X.M."/>
            <person name="Yuan T.T."/>
            <person name="Jiang B.G."/>
            <person name="Yang W.F."/>
            <person name="Lam T.T."/>
            <person name="Chang Q.C."/>
            <person name="Ding S.J."/>
            <person name="Wang X.J."/>
            <person name="Zhu J.G."/>
            <person name="Ruan X.D."/>
            <person name="Zhao L."/>
            <person name="Wei J.T."/>
            <person name="Ye R.Z."/>
            <person name="Que T.C."/>
            <person name="Du C.H."/>
            <person name="Zhou Y.H."/>
            <person name="Cheng J.X."/>
            <person name="Dai P.F."/>
            <person name="Guo W.B."/>
            <person name="Han X.H."/>
            <person name="Huang E.J."/>
            <person name="Li L.F."/>
            <person name="Wei W."/>
            <person name="Gao Y.C."/>
            <person name="Liu J.Z."/>
            <person name="Shao H.Z."/>
            <person name="Wang X."/>
            <person name="Wang C.C."/>
            <person name="Yang T.C."/>
            <person name="Huo Q.B."/>
            <person name="Li W."/>
            <person name="Chen H.Y."/>
            <person name="Chen S.E."/>
            <person name="Zhou L.G."/>
            <person name="Ni X.B."/>
            <person name="Tian J.H."/>
            <person name="Sheng Y."/>
            <person name="Liu T."/>
            <person name="Pan Y.S."/>
            <person name="Xia L.Y."/>
            <person name="Li J."/>
            <person name="Zhao F."/>
            <person name="Cao W.C."/>
        </authorList>
    </citation>
    <scope>NUCLEOTIDE SEQUENCE</scope>
    <source>
        <strain evidence="9">Rmic-2018</strain>
    </source>
</reference>
<dbReference type="VEuPathDB" id="VectorBase:LOC119185972"/>
<keyword evidence="7" id="KW-0539">Nucleus</keyword>
<dbReference type="AlphaFoldDB" id="A0A9J6CX38"/>
<gene>
    <name evidence="9" type="ORF">HPB51_028519</name>
</gene>
<dbReference type="Proteomes" id="UP000821866">
    <property type="component" value="Unassembled WGS sequence"/>
</dbReference>
<comment type="caution">
    <text evidence="9">The sequence shown here is derived from an EMBL/GenBank/DDBJ whole genome shotgun (WGS) entry which is preliminary data.</text>
</comment>
<evidence type="ECO:0000259" key="8">
    <source>
        <dbReference type="Pfam" id="PF13359"/>
    </source>
</evidence>
<evidence type="ECO:0000256" key="1">
    <source>
        <dbReference type="ARBA" id="ARBA00001968"/>
    </source>
</evidence>
<dbReference type="GO" id="GO:0005634">
    <property type="term" value="C:nucleus"/>
    <property type="evidence" value="ECO:0007669"/>
    <property type="project" value="UniProtKB-SubCell"/>
</dbReference>
<dbReference type="GO" id="GO:0046872">
    <property type="term" value="F:metal ion binding"/>
    <property type="evidence" value="ECO:0007669"/>
    <property type="project" value="UniProtKB-KW"/>
</dbReference>
<evidence type="ECO:0000256" key="2">
    <source>
        <dbReference type="ARBA" id="ARBA00004123"/>
    </source>
</evidence>
<evidence type="ECO:0000256" key="5">
    <source>
        <dbReference type="ARBA" id="ARBA00022723"/>
    </source>
</evidence>
<dbReference type="PANTHER" id="PTHR22930">
    <property type="match status" value="1"/>
</dbReference>
<feature type="domain" description="DDE Tnp4" evidence="8">
    <location>
        <begin position="97"/>
        <end position="181"/>
    </location>
</feature>
<keyword evidence="10" id="KW-1185">Reference proteome</keyword>
<comment type="subcellular location">
    <subcellularLocation>
        <location evidence="2">Nucleus</location>
    </subcellularLocation>
</comment>
<dbReference type="Pfam" id="PF13359">
    <property type="entry name" value="DDE_Tnp_4"/>
    <property type="match status" value="1"/>
</dbReference>
<keyword evidence="6" id="KW-0378">Hydrolase</keyword>
<evidence type="ECO:0000256" key="3">
    <source>
        <dbReference type="ARBA" id="ARBA00006958"/>
    </source>
</evidence>
<reference evidence="9" key="2">
    <citation type="submission" date="2021-09" db="EMBL/GenBank/DDBJ databases">
        <authorList>
            <person name="Jia N."/>
            <person name="Wang J."/>
            <person name="Shi W."/>
            <person name="Du L."/>
            <person name="Sun Y."/>
            <person name="Zhan W."/>
            <person name="Jiang J."/>
            <person name="Wang Q."/>
            <person name="Zhang B."/>
            <person name="Ji P."/>
            <person name="Sakyi L.B."/>
            <person name="Cui X."/>
            <person name="Yuan T."/>
            <person name="Jiang B."/>
            <person name="Yang W."/>
            <person name="Lam T.T.-Y."/>
            <person name="Chang Q."/>
            <person name="Ding S."/>
            <person name="Wang X."/>
            <person name="Zhu J."/>
            <person name="Ruan X."/>
            <person name="Zhao L."/>
            <person name="Wei J."/>
            <person name="Que T."/>
            <person name="Du C."/>
            <person name="Cheng J."/>
            <person name="Dai P."/>
            <person name="Han X."/>
            <person name="Huang E."/>
            <person name="Gao Y."/>
            <person name="Liu J."/>
            <person name="Shao H."/>
            <person name="Ye R."/>
            <person name="Li L."/>
            <person name="Wei W."/>
            <person name="Wang X."/>
            <person name="Wang C."/>
            <person name="Huo Q."/>
            <person name="Li W."/>
            <person name="Guo W."/>
            <person name="Chen H."/>
            <person name="Chen S."/>
            <person name="Zhou L."/>
            <person name="Zhou L."/>
            <person name="Ni X."/>
            <person name="Tian J."/>
            <person name="Zhou Y."/>
            <person name="Sheng Y."/>
            <person name="Liu T."/>
            <person name="Pan Y."/>
            <person name="Xia L."/>
            <person name="Li J."/>
            <person name="Zhao F."/>
            <person name="Cao W."/>
        </authorList>
    </citation>
    <scope>NUCLEOTIDE SEQUENCE</scope>
    <source>
        <strain evidence="9">Rmic-2018</strain>
        <tissue evidence="9">Larvae</tissue>
    </source>
</reference>
<accession>A0A9J6CX38</accession>
<comment type="similarity">
    <text evidence="3">Belongs to the HARBI1 family.</text>
</comment>
<keyword evidence="5" id="KW-0479">Metal-binding</keyword>
<evidence type="ECO:0000256" key="4">
    <source>
        <dbReference type="ARBA" id="ARBA00022722"/>
    </source>
</evidence>
<proteinExistence type="inferred from homology"/>
<evidence type="ECO:0000256" key="6">
    <source>
        <dbReference type="ARBA" id="ARBA00022801"/>
    </source>
</evidence>
<sequence>MRSTPWKYDEEDFSFRFRFTKASVIAIMSELQLEKNTDRRGTPLPPLLKVLITLRFYGTGAMQTVVGDLVRVSQHRRECCDGPLLRNWPVPGVTGCIDCTHVPIVSPGGENAEVFRNRKGYFSLNVQAITGPELQFFDVVASWPGSVHDSRIFTNSRVMALYEQKAVPGVLLGDQGYNKSQIKTRNSGEHTFGVWKRRFACLRVKLLTDTDRSAAIITACAALHNIACLRRDPCPLSDEAHPDVNLPDNPSQGDPDTVAGAQVRSCYIRRCFSSGNEHTGPVQT</sequence>
<dbReference type="GO" id="GO:0004518">
    <property type="term" value="F:nuclease activity"/>
    <property type="evidence" value="ECO:0007669"/>
    <property type="project" value="UniProtKB-KW"/>
</dbReference>
<name>A0A9J6CX38_RHIMP</name>
<evidence type="ECO:0000313" key="10">
    <source>
        <dbReference type="Proteomes" id="UP000821866"/>
    </source>
</evidence>
<dbReference type="InterPro" id="IPR027806">
    <property type="entry name" value="HARBI1_dom"/>
</dbReference>
<dbReference type="PANTHER" id="PTHR22930:SF289">
    <property type="entry name" value="DDE TNP4 DOMAIN-CONTAINING PROTEIN-RELATED"/>
    <property type="match status" value="1"/>
</dbReference>
<organism evidence="9 10">
    <name type="scientific">Rhipicephalus microplus</name>
    <name type="common">Cattle tick</name>
    <name type="synonym">Boophilus microplus</name>
    <dbReference type="NCBI Taxonomy" id="6941"/>
    <lineage>
        <taxon>Eukaryota</taxon>
        <taxon>Metazoa</taxon>
        <taxon>Ecdysozoa</taxon>
        <taxon>Arthropoda</taxon>
        <taxon>Chelicerata</taxon>
        <taxon>Arachnida</taxon>
        <taxon>Acari</taxon>
        <taxon>Parasitiformes</taxon>
        <taxon>Ixodida</taxon>
        <taxon>Ixodoidea</taxon>
        <taxon>Ixodidae</taxon>
        <taxon>Rhipicephalinae</taxon>
        <taxon>Rhipicephalus</taxon>
        <taxon>Boophilus</taxon>
    </lineage>
</organism>
<evidence type="ECO:0000313" key="9">
    <source>
        <dbReference type="EMBL" id="KAH7948553.1"/>
    </source>
</evidence>
<dbReference type="GO" id="GO:0016787">
    <property type="term" value="F:hydrolase activity"/>
    <property type="evidence" value="ECO:0007669"/>
    <property type="project" value="UniProtKB-KW"/>
</dbReference>
<dbReference type="InterPro" id="IPR045249">
    <property type="entry name" value="HARBI1-like"/>
</dbReference>
<keyword evidence="4" id="KW-0540">Nuclease</keyword>
<dbReference type="EMBL" id="JABSTU010005289">
    <property type="protein sequence ID" value="KAH7948553.1"/>
    <property type="molecule type" value="Genomic_DNA"/>
</dbReference>
<protein>
    <recommendedName>
        <fullName evidence="8">DDE Tnp4 domain-containing protein</fullName>
    </recommendedName>
</protein>
<evidence type="ECO:0000256" key="7">
    <source>
        <dbReference type="ARBA" id="ARBA00023242"/>
    </source>
</evidence>
<comment type="cofactor">
    <cofactor evidence="1">
        <name>a divalent metal cation</name>
        <dbReference type="ChEBI" id="CHEBI:60240"/>
    </cofactor>
</comment>